<sequence>MTLKEVYGILGSGYSLYQSWTGYIDEMLKNSVNDEDHIGHLREMFRILYKYQMKLNPLKFTFGVVSEKFLGYMMNQCRIEANSEKIKTIKEEKRFEWTDECENAFRELRILLDKALLLSKPKTREMFLIYLAVSEKVPREVPTWKLYIDGSSGEARARAGILLISPNGHNLNCALHLEFKASNNAAKYETLPMGLRLTHEMKARKIKSTMARS</sequence>
<organism evidence="1 2">
    <name type="scientific">Abeliophyllum distichum</name>
    <dbReference type="NCBI Taxonomy" id="126358"/>
    <lineage>
        <taxon>Eukaryota</taxon>
        <taxon>Viridiplantae</taxon>
        <taxon>Streptophyta</taxon>
        <taxon>Embryophyta</taxon>
        <taxon>Tracheophyta</taxon>
        <taxon>Spermatophyta</taxon>
        <taxon>Magnoliopsida</taxon>
        <taxon>eudicotyledons</taxon>
        <taxon>Gunneridae</taxon>
        <taxon>Pentapetalae</taxon>
        <taxon>asterids</taxon>
        <taxon>lamiids</taxon>
        <taxon>Lamiales</taxon>
        <taxon>Oleaceae</taxon>
        <taxon>Forsythieae</taxon>
        <taxon>Abeliophyllum</taxon>
    </lineage>
</organism>
<name>A0ABD1W0R5_9LAMI</name>
<dbReference type="PANTHER" id="PTHR48475">
    <property type="entry name" value="RIBONUCLEASE H"/>
    <property type="match status" value="1"/>
</dbReference>
<evidence type="ECO:0000313" key="2">
    <source>
        <dbReference type="Proteomes" id="UP001604336"/>
    </source>
</evidence>
<dbReference type="InterPro" id="IPR043128">
    <property type="entry name" value="Rev_trsase/Diguanyl_cyclase"/>
</dbReference>
<dbReference type="EMBL" id="JBFOLK010000001">
    <property type="protein sequence ID" value="KAL2543253.1"/>
    <property type="molecule type" value="Genomic_DNA"/>
</dbReference>
<dbReference type="PANTHER" id="PTHR48475:SF2">
    <property type="entry name" value="RIBONUCLEASE H"/>
    <property type="match status" value="1"/>
</dbReference>
<comment type="caution">
    <text evidence="1">The sequence shown here is derived from an EMBL/GenBank/DDBJ whole genome shotgun (WGS) entry which is preliminary data.</text>
</comment>
<dbReference type="SUPFAM" id="SSF56672">
    <property type="entry name" value="DNA/RNA polymerases"/>
    <property type="match status" value="1"/>
</dbReference>
<dbReference type="InterPro" id="IPR043502">
    <property type="entry name" value="DNA/RNA_pol_sf"/>
</dbReference>
<keyword evidence="2" id="KW-1185">Reference proteome</keyword>
<protein>
    <submittedName>
        <fullName evidence="1">Ribonuclease H</fullName>
    </submittedName>
</protein>
<proteinExistence type="predicted"/>
<reference evidence="2" key="1">
    <citation type="submission" date="2024-07" db="EMBL/GenBank/DDBJ databases">
        <title>Two chromosome-level genome assemblies of Korean endemic species Abeliophyllum distichum and Forsythia ovata (Oleaceae).</title>
        <authorList>
            <person name="Jang H."/>
        </authorList>
    </citation>
    <scope>NUCLEOTIDE SEQUENCE [LARGE SCALE GENOMIC DNA]</scope>
</reference>
<dbReference type="AlphaFoldDB" id="A0ABD1W0R5"/>
<dbReference type="Gene3D" id="3.30.70.270">
    <property type="match status" value="1"/>
</dbReference>
<accession>A0ABD1W0R5</accession>
<gene>
    <name evidence="1" type="ORF">Adt_04231</name>
</gene>
<dbReference type="Proteomes" id="UP001604336">
    <property type="component" value="Unassembled WGS sequence"/>
</dbReference>
<dbReference type="InterPro" id="IPR036397">
    <property type="entry name" value="RNaseH_sf"/>
</dbReference>
<evidence type="ECO:0000313" key="1">
    <source>
        <dbReference type="EMBL" id="KAL2543253.1"/>
    </source>
</evidence>
<dbReference type="Gene3D" id="3.30.420.10">
    <property type="entry name" value="Ribonuclease H-like superfamily/Ribonuclease H"/>
    <property type="match status" value="1"/>
</dbReference>